<dbReference type="Proteomes" id="UP000295334">
    <property type="component" value="Unassembled WGS sequence"/>
</dbReference>
<dbReference type="EMBL" id="SJZI01000002">
    <property type="protein sequence ID" value="TCJ19176.1"/>
    <property type="molecule type" value="Genomic_DNA"/>
</dbReference>
<keyword evidence="2" id="KW-1185">Reference proteome</keyword>
<dbReference type="AlphaFoldDB" id="A0A4R1BPA2"/>
<organism evidence="1 2">
    <name type="scientific">Flaviaesturariibacter flavus</name>
    <dbReference type="NCBI Taxonomy" id="2502780"/>
    <lineage>
        <taxon>Bacteria</taxon>
        <taxon>Pseudomonadati</taxon>
        <taxon>Bacteroidota</taxon>
        <taxon>Chitinophagia</taxon>
        <taxon>Chitinophagales</taxon>
        <taxon>Chitinophagaceae</taxon>
        <taxon>Flaviaestuariibacter</taxon>
    </lineage>
</organism>
<comment type="caution">
    <text evidence="1">The sequence shown here is derived from an EMBL/GenBank/DDBJ whole genome shotgun (WGS) entry which is preliminary data.</text>
</comment>
<accession>A0A4R1BPA2</accession>
<protein>
    <recommendedName>
        <fullName evidence="3">Outer membrane protein beta-barrel domain-containing protein</fullName>
    </recommendedName>
</protein>
<dbReference type="OrthoDB" id="1523667at2"/>
<evidence type="ECO:0000313" key="1">
    <source>
        <dbReference type="EMBL" id="TCJ19176.1"/>
    </source>
</evidence>
<dbReference type="RefSeq" id="WP_131446244.1">
    <property type="nucleotide sequence ID" value="NZ_SJZI01000002.1"/>
</dbReference>
<proteinExistence type="predicted"/>
<name>A0A4R1BPA2_9BACT</name>
<reference evidence="1 2" key="1">
    <citation type="submission" date="2019-03" db="EMBL/GenBank/DDBJ databases">
        <authorList>
            <person name="Kim M.K.M."/>
        </authorList>
    </citation>
    <scope>NUCLEOTIDE SEQUENCE [LARGE SCALE GENOMIC DNA]</scope>
    <source>
        <strain evidence="1 2">17J68-12</strain>
    </source>
</reference>
<evidence type="ECO:0008006" key="3">
    <source>
        <dbReference type="Google" id="ProtNLM"/>
    </source>
</evidence>
<evidence type="ECO:0000313" key="2">
    <source>
        <dbReference type="Proteomes" id="UP000295334"/>
    </source>
</evidence>
<gene>
    <name evidence="1" type="ORF">EPD60_01810</name>
</gene>
<sequence length="266" mass="29624">MKKLIPVFCLSLLSLQGFGQEKSGKNSRKEEKRQKIAAAIKSEEEGVIAYRKQTAFGLQLRTNGYGLFFELGRMKTPRWSDVYSIELTEIKHPKEEKSGNINGSFNNSFIYGKINNFYAVKLGYGRQYIFGQKGNKNGIAVIGLAEAGLSLGLLRPYYLDIADGNDRRAVKYESADSLLFLGVQPGGAILGSSGIGKGWDEIKVKPGAFLKLGLRFDFNKYNDKLQALQIGFSIEGYGDKIPQMAFVKQEQVFYQGHLAFVFGGRK</sequence>